<dbReference type="RefSeq" id="XP_067070092.1">
    <property type="nucleotide sequence ID" value="XM_067213697.1"/>
</dbReference>
<evidence type="ECO:0000256" key="2">
    <source>
        <dbReference type="ARBA" id="ARBA00022840"/>
    </source>
</evidence>
<keyword evidence="5" id="KW-1185">Reference proteome</keyword>
<dbReference type="InterPro" id="IPR027417">
    <property type="entry name" value="P-loop_NTPase"/>
</dbReference>
<dbReference type="VEuPathDB" id="CryptoDB:cand_034710"/>
<dbReference type="Gene3D" id="2.60.120.1030">
    <property type="entry name" value="Clp1, DNA binding domain"/>
    <property type="match status" value="1"/>
</dbReference>
<dbReference type="Proteomes" id="UP000186804">
    <property type="component" value="Unassembled WGS sequence"/>
</dbReference>
<dbReference type="GO" id="GO:0005524">
    <property type="term" value="F:ATP binding"/>
    <property type="evidence" value="ECO:0007669"/>
    <property type="project" value="UniProtKB-KW"/>
</dbReference>
<dbReference type="InterPro" id="IPR032319">
    <property type="entry name" value="CLP1_P"/>
</dbReference>
<dbReference type="AlphaFoldDB" id="A0A1J4MVT0"/>
<dbReference type="EMBL" id="LRBS01000003">
    <property type="protein sequence ID" value="OII78246.1"/>
    <property type="molecule type" value="Genomic_DNA"/>
</dbReference>
<proteinExistence type="predicted"/>
<protein>
    <recommendedName>
        <fullName evidence="3">AAA+ ATPase domain-containing protein</fullName>
    </recommendedName>
</protein>
<dbReference type="OrthoDB" id="258143at2759"/>
<dbReference type="SMART" id="SM00382">
    <property type="entry name" value="AAA"/>
    <property type="match status" value="1"/>
</dbReference>
<dbReference type="InterPro" id="IPR003593">
    <property type="entry name" value="AAA+_ATPase"/>
</dbReference>
<dbReference type="SUPFAM" id="SSF52540">
    <property type="entry name" value="P-loop containing nucleoside triphosphate hydrolases"/>
    <property type="match status" value="1"/>
</dbReference>
<reference evidence="4 5" key="1">
    <citation type="submission" date="2016-10" db="EMBL/GenBank/DDBJ databases">
        <title>Reductive evolution of mitochondrial metabolism and differential evolution of invasion-related proteins in Cryptosporidium.</title>
        <authorList>
            <person name="Liu S."/>
            <person name="Roellig D.M."/>
            <person name="Guo Y."/>
            <person name="Li N."/>
            <person name="Frace M.A."/>
            <person name="Tang K."/>
            <person name="Zhang L."/>
            <person name="Feng Y."/>
            <person name="Xiao L."/>
        </authorList>
    </citation>
    <scope>NUCLEOTIDE SEQUENCE [LARGE SCALE GENOMIC DNA]</scope>
    <source>
        <strain evidence="4">30847</strain>
    </source>
</reference>
<dbReference type="InterPro" id="IPR038239">
    <property type="entry name" value="Clp1_N_sf"/>
</dbReference>
<dbReference type="Pfam" id="PF16573">
    <property type="entry name" value="CLP1_N"/>
    <property type="match status" value="1"/>
</dbReference>
<evidence type="ECO:0000313" key="4">
    <source>
        <dbReference type="EMBL" id="OII78246.1"/>
    </source>
</evidence>
<keyword evidence="1" id="KW-0547">Nucleotide-binding</keyword>
<dbReference type="PANTHER" id="PTHR12755">
    <property type="entry name" value="CLEAVAGE/POLYADENYLATION FACTOR IA SUBUNIT CLP1P"/>
    <property type="match status" value="1"/>
</dbReference>
<evidence type="ECO:0000256" key="1">
    <source>
        <dbReference type="ARBA" id="ARBA00022741"/>
    </source>
</evidence>
<dbReference type="InterPro" id="IPR045116">
    <property type="entry name" value="Clp1/Grc3"/>
</dbReference>
<dbReference type="Pfam" id="PF16575">
    <property type="entry name" value="CLP1_P"/>
    <property type="match status" value="1"/>
</dbReference>
<dbReference type="GeneID" id="92367655"/>
<evidence type="ECO:0000313" key="5">
    <source>
        <dbReference type="Proteomes" id="UP000186804"/>
    </source>
</evidence>
<dbReference type="InterPro" id="IPR032324">
    <property type="entry name" value="Clp1_N"/>
</dbReference>
<dbReference type="GO" id="GO:0051731">
    <property type="term" value="F:polynucleotide 5'-hydroxyl-kinase activity"/>
    <property type="evidence" value="ECO:0007669"/>
    <property type="project" value="InterPro"/>
</dbReference>
<accession>A0A1J4MVT0</accession>
<sequence>MLDSNAISKSQVRAYKIEAGNELRIIAHSNQPCSIRLYSPAPSSTNDGAIMSSAEIFGAELPPDVEMNIAPSSRLAIYTWHGCIIQIKGLVQQEYQGINKSMKDYLEVIQVLDSRREYAKLHNTYGPRVLITGSSNSGKSTLCQILCNYAARRGYVHMYVELDPRGSTDKPNMQFPAGIIGASIVDEFFPHRKELKDSLAFFFGHLNVTDDIQLYLYLCHLLSGAIFLRNQSSSGTNSITSGFIVNAPYQPSTELLEELISIFNIDVVIVMDDPSTQHYLADKYDYKEPVNYEDLEKLKSKNEESETLNNQDVLTSLPKVSVVGVSKSDGVISITSQRLAEIRRECLKSYFFGSPECPLRPHTITLKVVPMKDDGTSSILPGSILTSTWCHLVELQITSLPASALPADQDVSMIANTTQVVPFNKPLKSLINAIAGISNSKNSSNVAISSLAGIIHIRAVHEEPLSEDTSGQYLNNNNTPLASIEVWCPGLSEQGEFPSHYIILGNIQKLKWHLE</sequence>
<dbReference type="PANTHER" id="PTHR12755:SF6">
    <property type="entry name" value="POLYRIBONUCLEOTIDE 5'-HYDROXYL-KINASE CLP1"/>
    <property type="match status" value="1"/>
</dbReference>
<name>A0A1J4MVT0_9CRYT</name>
<feature type="domain" description="AAA+ ATPase" evidence="3">
    <location>
        <begin position="125"/>
        <end position="346"/>
    </location>
</feature>
<comment type="caution">
    <text evidence="4">The sequence shown here is derived from an EMBL/GenBank/DDBJ whole genome shotgun (WGS) entry which is preliminary data.</text>
</comment>
<dbReference type="GO" id="GO:0005634">
    <property type="term" value="C:nucleus"/>
    <property type="evidence" value="ECO:0007669"/>
    <property type="project" value="TreeGrafter"/>
</dbReference>
<keyword evidence="2" id="KW-0067">ATP-binding</keyword>
<dbReference type="Gene3D" id="3.40.50.300">
    <property type="entry name" value="P-loop containing nucleotide triphosphate hydrolases"/>
    <property type="match status" value="1"/>
</dbReference>
<dbReference type="GO" id="GO:0006388">
    <property type="term" value="P:tRNA splicing, via endonucleolytic cleavage and ligation"/>
    <property type="evidence" value="ECO:0007669"/>
    <property type="project" value="TreeGrafter"/>
</dbReference>
<gene>
    <name evidence="4" type="ORF">cand_034710</name>
</gene>
<organism evidence="4 5">
    <name type="scientific">Cryptosporidium andersoni</name>
    <dbReference type="NCBI Taxonomy" id="117008"/>
    <lineage>
        <taxon>Eukaryota</taxon>
        <taxon>Sar</taxon>
        <taxon>Alveolata</taxon>
        <taxon>Apicomplexa</taxon>
        <taxon>Conoidasida</taxon>
        <taxon>Coccidia</taxon>
        <taxon>Eucoccidiorida</taxon>
        <taxon>Eimeriorina</taxon>
        <taxon>Cryptosporidiidae</taxon>
        <taxon>Cryptosporidium</taxon>
    </lineage>
</organism>
<evidence type="ECO:0000259" key="3">
    <source>
        <dbReference type="SMART" id="SM00382"/>
    </source>
</evidence>